<keyword evidence="5" id="KW-0808">Transferase</keyword>
<keyword evidence="11" id="KW-0862">Zinc</keyword>
<comment type="similarity">
    <text evidence="14">Belongs to the RING-type zinc finger family. ATL subfamily.</text>
</comment>
<evidence type="ECO:0000256" key="8">
    <source>
        <dbReference type="ARBA" id="ARBA00022729"/>
    </source>
</evidence>
<gene>
    <name evidence="17" type="ORF">HAX54_048175</name>
</gene>
<name>A0ABS8STZ5_DATST</name>
<keyword evidence="12" id="KW-1133">Transmembrane helix</keyword>
<dbReference type="EMBL" id="JACEIK010000791">
    <property type="protein sequence ID" value="MCD7462286.1"/>
    <property type="molecule type" value="Genomic_DNA"/>
</dbReference>
<evidence type="ECO:0000256" key="6">
    <source>
        <dbReference type="ARBA" id="ARBA00022692"/>
    </source>
</evidence>
<comment type="pathway">
    <text evidence="3">Protein modification; protein ubiquitination.</text>
</comment>
<evidence type="ECO:0000256" key="7">
    <source>
        <dbReference type="ARBA" id="ARBA00022723"/>
    </source>
</evidence>
<evidence type="ECO:0000259" key="16">
    <source>
        <dbReference type="Pfam" id="PF13947"/>
    </source>
</evidence>
<evidence type="ECO:0000256" key="2">
    <source>
        <dbReference type="ARBA" id="ARBA00004167"/>
    </source>
</evidence>
<evidence type="ECO:0000256" key="1">
    <source>
        <dbReference type="ARBA" id="ARBA00000900"/>
    </source>
</evidence>
<evidence type="ECO:0000256" key="13">
    <source>
        <dbReference type="ARBA" id="ARBA00023136"/>
    </source>
</evidence>
<keyword evidence="18" id="KW-1185">Reference proteome</keyword>
<evidence type="ECO:0000256" key="12">
    <source>
        <dbReference type="ARBA" id="ARBA00022989"/>
    </source>
</evidence>
<evidence type="ECO:0000256" key="15">
    <source>
        <dbReference type="SAM" id="SignalP"/>
    </source>
</evidence>
<organism evidence="17 18">
    <name type="scientific">Datura stramonium</name>
    <name type="common">Jimsonweed</name>
    <name type="synonym">Common thornapple</name>
    <dbReference type="NCBI Taxonomy" id="4076"/>
    <lineage>
        <taxon>Eukaryota</taxon>
        <taxon>Viridiplantae</taxon>
        <taxon>Streptophyta</taxon>
        <taxon>Embryophyta</taxon>
        <taxon>Tracheophyta</taxon>
        <taxon>Spermatophyta</taxon>
        <taxon>Magnoliopsida</taxon>
        <taxon>eudicotyledons</taxon>
        <taxon>Gunneridae</taxon>
        <taxon>Pentapetalae</taxon>
        <taxon>asterids</taxon>
        <taxon>lamiids</taxon>
        <taxon>Solanales</taxon>
        <taxon>Solanaceae</taxon>
        <taxon>Solanoideae</taxon>
        <taxon>Datureae</taxon>
        <taxon>Datura</taxon>
    </lineage>
</organism>
<evidence type="ECO:0000256" key="14">
    <source>
        <dbReference type="ARBA" id="ARBA00024209"/>
    </source>
</evidence>
<comment type="catalytic activity">
    <reaction evidence="1">
        <text>S-ubiquitinyl-[E2 ubiquitin-conjugating enzyme]-L-cysteine + [acceptor protein]-L-lysine = [E2 ubiquitin-conjugating enzyme]-L-cysteine + N(6)-ubiquitinyl-[acceptor protein]-L-lysine.</text>
        <dbReference type="EC" id="2.3.2.27"/>
    </reaction>
</comment>
<keyword evidence="8 15" id="KW-0732">Signal</keyword>
<dbReference type="Pfam" id="PF13947">
    <property type="entry name" value="GUB_WAK_bind"/>
    <property type="match status" value="1"/>
</dbReference>
<keyword evidence="9" id="KW-0863">Zinc-finger</keyword>
<evidence type="ECO:0000256" key="10">
    <source>
        <dbReference type="ARBA" id="ARBA00022786"/>
    </source>
</evidence>
<evidence type="ECO:0000313" key="18">
    <source>
        <dbReference type="Proteomes" id="UP000823775"/>
    </source>
</evidence>
<keyword evidence="7" id="KW-0479">Metal-binding</keyword>
<dbReference type="PANTHER" id="PTHR46279:SF9">
    <property type="entry name" value="OS01G0116300 PROTEIN"/>
    <property type="match status" value="1"/>
</dbReference>
<sequence>MSLFSLLHLLLIVVTSFAVFGEAGNDCRESRCNIDNGPSIHFPFRLQHQPEHCGYPGFELFCNKNMTMLTFSNSLTLVVYHIDYASQQINVILWKNCLVNMLYFNFSASPFLLWNVEPFPLCNYSIFNCSNDYIDEFGCSATPNSELIAVSNSDTYDHLQGCKKIDEIPSLSCSLNNGNVLSIRWLNPKCGYCEDHGMDCGFNNYTKQLGIHCFNRPVITTKGGSKGPLIAGGVLGEELKIRIEEDDDIIIARKLAIIGLWCIQWNATDRPSIKVVIQMLEGDGSNLTVPPPSTARNTTHAGTGAIANPSSTQELTVISELE</sequence>
<keyword evidence="13" id="KW-0472">Membrane</keyword>
<feature type="signal peptide" evidence="15">
    <location>
        <begin position="1"/>
        <end position="23"/>
    </location>
</feature>
<proteinExistence type="inferred from homology"/>
<dbReference type="PANTHER" id="PTHR46279">
    <property type="entry name" value="RING/U-BOX SUPERFAMILY PROTEIN"/>
    <property type="match status" value="1"/>
</dbReference>
<evidence type="ECO:0000256" key="3">
    <source>
        <dbReference type="ARBA" id="ARBA00004906"/>
    </source>
</evidence>
<feature type="chain" id="PRO_5045915321" description="RING-type E3 ubiquitin transferase" evidence="15">
    <location>
        <begin position="24"/>
        <end position="322"/>
    </location>
</feature>
<feature type="domain" description="Wall-associated receptor kinase galacturonan-binding" evidence="16">
    <location>
        <begin position="27"/>
        <end position="91"/>
    </location>
</feature>
<protein>
    <recommendedName>
        <fullName evidence="4">RING-type E3 ubiquitin transferase</fullName>
        <ecNumber evidence="4">2.3.2.27</ecNumber>
    </recommendedName>
</protein>
<evidence type="ECO:0000313" key="17">
    <source>
        <dbReference type="EMBL" id="MCD7462286.1"/>
    </source>
</evidence>
<dbReference type="InterPro" id="IPR025287">
    <property type="entry name" value="WAK_GUB"/>
</dbReference>
<evidence type="ECO:0000256" key="9">
    <source>
        <dbReference type="ARBA" id="ARBA00022771"/>
    </source>
</evidence>
<comment type="caution">
    <text evidence="17">The sequence shown here is derived from an EMBL/GenBank/DDBJ whole genome shotgun (WGS) entry which is preliminary data.</text>
</comment>
<keyword evidence="10" id="KW-0833">Ubl conjugation pathway</keyword>
<comment type="subcellular location">
    <subcellularLocation>
        <location evidence="2">Membrane</location>
        <topology evidence="2">Single-pass membrane protein</topology>
    </subcellularLocation>
</comment>
<dbReference type="Proteomes" id="UP000823775">
    <property type="component" value="Unassembled WGS sequence"/>
</dbReference>
<keyword evidence="6" id="KW-0812">Transmembrane</keyword>
<evidence type="ECO:0000256" key="5">
    <source>
        <dbReference type="ARBA" id="ARBA00022679"/>
    </source>
</evidence>
<accession>A0ABS8STZ5</accession>
<dbReference type="InterPro" id="IPR046948">
    <property type="entry name" value="ATL20-22-like"/>
</dbReference>
<reference evidence="17 18" key="1">
    <citation type="journal article" date="2021" name="BMC Genomics">
        <title>Datura genome reveals duplications of psychoactive alkaloid biosynthetic genes and high mutation rate following tissue culture.</title>
        <authorList>
            <person name="Rajewski A."/>
            <person name="Carter-House D."/>
            <person name="Stajich J."/>
            <person name="Litt A."/>
        </authorList>
    </citation>
    <scope>NUCLEOTIDE SEQUENCE [LARGE SCALE GENOMIC DNA]</scope>
    <source>
        <strain evidence="17">AR-01</strain>
    </source>
</reference>
<dbReference type="EC" id="2.3.2.27" evidence="4"/>
<evidence type="ECO:0000256" key="4">
    <source>
        <dbReference type="ARBA" id="ARBA00012483"/>
    </source>
</evidence>
<evidence type="ECO:0000256" key="11">
    <source>
        <dbReference type="ARBA" id="ARBA00022833"/>
    </source>
</evidence>